<protein>
    <recommendedName>
        <fullName evidence="8">Magnesium transport protein CorA</fullName>
    </recommendedName>
</protein>
<evidence type="ECO:0000256" key="7">
    <source>
        <dbReference type="ARBA" id="ARBA00023136"/>
    </source>
</evidence>
<evidence type="ECO:0000256" key="9">
    <source>
        <dbReference type="SAM" id="MobiDB-lite"/>
    </source>
</evidence>
<keyword evidence="8" id="KW-0460">Magnesium</keyword>
<dbReference type="InterPro" id="IPR045863">
    <property type="entry name" value="CorA_TM1_TM2"/>
</dbReference>
<proteinExistence type="inferred from homology"/>
<keyword evidence="5 8" id="KW-0812">Transmembrane</keyword>
<dbReference type="CDD" id="cd12828">
    <property type="entry name" value="TmCorA-like_1"/>
    <property type="match status" value="1"/>
</dbReference>
<evidence type="ECO:0000313" key="10">
    <source>
        <dbReference type="EMBL" id="MDC3984300.1"/>
    </source>
</evidence>
<dbReference type="Gene3D" id="1.20.58.340">
    <property type="entry name" value="Magnesium transport protein CorA, transmembrane region"/>
    <property type="match status" value="2"/>
</dbReference>
<evidence type="ECO:0000256" key="4">
    <source>
        <dbReference type="ARBA" id="ARBA00022475"/>
    </source>
</evidence>
<evidence type="ECO:0000256" key="2">
    <source>
        <dbReference type="ARBA" id="ARBA00009765"/>
    </source>
</evidence>
<comment type="caution">
    <text evidence="10">The sequence shown here is derived from an EMBL/GenBank/DDBJ whole genome shotgun (WGS) entry which is preliminary data.</text>
</comment>
<keyword evidence="7 8" id="KW-0472">Membrane</keyword>
<dbReference type="EMBL" id="JAGTJJ010000019">
    <property type="protein sequence ID" value="MDC3984300.1"/>
    <property type="molecule type" value="Genomic_DNA"/>
</dbReference>
<dbReference type="InterPro" id="IPR004488">
    <property type="entry name" value="Mg/Co-transport_prot_CorA"/>
</dbReference>
<dbReference type="SUPFAM" id="SSF144083">
    <property type="entry name" value="Magnesium transport protein CorA, transmembrane region"/>
    <property type="match status" value="1"/>
</dbReference>
<dbReference type="Proteomes" id="UP001151081">
    <property type="component" value="Unassembled WGS sequence"/>
</dbReference>
<dbReference type="NCBIfam" id="TIGR00383">
    <property type="entry name" value="corA"/>
    <property type="match status" value="1"/>
</dbReference>
<feature type="transmembrane region" description="Helical" evidence="8">
    <location>
        <begin position="320"/>
        <end position="338"/>
    </location>
</feature>
<keyword evidence="11" id="KW-1185">Reference proteome</keyword>
<dbReference type="GO" id="GO:0015095">
    <property type="term" value="F:magnesium ion transmembrane transporter activity"/>
    <property type="evidence" value="ECO:0007669"/>
    <property type="project" value="UniProtKB-UniRule"/>
</dbReference>
<dbReference type="SUPFAM" id="SSF143865">
    <property type="entry name" value="CorA soluble domain-like"/>
    <property type="match status" value="1"/>
</dbReference>
<evidence type="ECO:0000256" key="3">
    <source>
        <dbReference type="ARBA" id="ARBA00022448"/>
    </source>
</evidence>
<dbReference type="InterPro" id="IPR002523">
    <property type="entry name" value="MgTranspt_CorA/ZnTranspt_ZntB"/>
</dbReference>
<comment type="subcellular location">
    <subcellularLocation>
        <location evidence="1">Cell membrane</location>
        <topology evidence="1">Multi-pass membrane protein</topology>
    </subcellularLocation>
    <subcellularLocation>
        <location evidence="8">Membrane</location>
        <topology evidence="8">Multi-pass membrane protein</topology>
    </subcellularLocation>
</comment>
<dbReference type="PANTHER" id="PTHR46494">
    <property type="entry name" value="CORA FAMILY METAL ION TRANSPORTER (EUROFUNG)"/>
    <property type="match status" value="1"/>
</dbReference>
<keyword evidence="3 8" id="KW-0813">Transport</keyword>
<evidence type="ECO:0000256" key="6">
    <source>
        <dbReference type="ARBA" id="ARBA00022989"/>
    </source>
</evidence>
<evidence type="ECO:0000256" key="8">
    <source>
        <dbReference type="RuleBase" id="RU362010"/>
    </source>
</evidence>
<dbReference type="PANTHER" id="PTHR46494:SF1">
    <property type="entry name" value="CORA FAMILY METAL ION TRANSPORTER (EUROFUNG)"/>
    <property type="match status" value="1"/>
</dbReference>
<comment type="similarity">
    <text evidence="2 8">Belongs to the CorA metal ion transporter (MIT) (TC 1.A.35) family.</text>
</comment>
<dbReference type="AlphaFoldDB" id="A0A9X3X841"/>
<keyword evidence="4 8" id="KW-1003">Cell membrane</keyword>
<dbReference type="Pfam" id="PF01544">
    <property type="entry name" value="CorA"/>
    <property type="match status" value="1"/>
</dbReference>
<dbReference type="FunFam" id="1.20.58.340:FF:000012">
    <property type="entry name" value="Magnesium transport protein CorA"/>
    <property type="match status" value="1"/>
</dbReference>
<dbReference type="GO" id="GO:0000287">
    <property type="term" value="F:magnesium ion binding"/>
    <property type="evidence" value="ECO:0007669"/>
    <property type="project" value="TreeGrafter"/>
</dbReference>
<gene>
    <name evidence="8 10" type="primary">corA</name>
    <name evidence="10" type="ORF">KEG57_27580</name>
</gene>
<name>A0A9X3X841_9BACT</name>
<feature type="region of interest" description="Disordered" evidence="9">
    <location>
        <begin position="1"/>
        <end position="46"/>
    </location>
</feature>
<dbReference type="GO" id="GO:0050897">
    <property type="term" value="F:cobalt ion binding"/>
    <property type="evidence" value="ECO:0007669"/>
    <property type="project" value="TreeGrafter"/>
</dbReference>
<keyword evidence="8" id="KW-0406">Ion transport</keyword>
<dbReference type="GO" id="GO:0015087">
    <property type="term" value="F:cobalt ion transmembrane transporter activity"/>
    <property type="evidence" value="ECO:0007669"/>
    <property type="project" value="UniProtKB-UniRule"/>
</dbReference>
<keyword evidence="6 8" id="KW-1133">Transmembrane helix</keyword>
<reference evidence="10 11" key="1">
    <citation type="submission" date="2021-04" db="EMBL/GenBank/DDBJ databases">
        <title>Genome analysis of Polyangium sp.</title>
        <authorList>
            <person name="Li Y."/>
            <person name="Wang J."/>
        </authorList>
    </citation>
    <scope>NUCLEOTIDE SEQUENCE [LARGE SCALE GENOMIC DNA]</scope>
    <source>
        <strain evidence="10 11">SDU14</strain>
    </source>
</reference>
<dbReference type="GO" id="GO:0005886">
    <property type="term" value="C:plasma membrane"/>
    <property type="evidence" value="ECO:0007669"/>
    <property type="project" value="UniProtKB-SubCell"/>
</dbReference>
<sequence length="391" mass="44288">MSSVQDTHDAQPPPSSKNLPSVRKRPRPSLILSNEPTPGAPPGTLLVEDPNKPKIYLIDYCQEHIVEKWIDSVDEAVPYLTDDRPSVTWIDVQGIGHKPTFERLGEIFGIHPLALEDVVNVPQRPKSDVYPGQQVLICRMAQSDKKGALVTEQIAIVFGKGFVLTVQEEPSSDVLEPVRERIRKGRQLMRTGGADYLAYALFDAIIDGFYPVLEKLGDKLDEIELDALSGKDGTARQIHDVKRDLLALRRTIWPQREVANSLLRDGSPHIQEHTRLYLRDTYDHAVQVMDMVETFREIASGLMDLHLSGVSNRMNEIMKVLTIISTIFLPLTFIAGVYGMNFDTDVSPYNMPELKWRYGYPASIGFMLFSVAGLFVFYWRKGWIGNRRREP</sequence>
<dbReference type="InterPro" id="IPR045861">
    <property type="entry name" value="CorA_cytoplasmic_dom"/>
</dbReference>
<evidence type="ECO:0000256" key="5">
    <source>
        <dbReference type="ARBA" id="ARBA00022692"/>
    </source>
</evidence>
<accession>A0A9X3X841</accession>
<evidence type="ECO:0000313" key="11">
    <source>
        <dbReference type="Proteomes" id="UP001151081"/>
    </source>
</evidence>
<evidence type="ECO:0000256" key="1">
    <source>
        <dbReference type="ARBA" id="ARBA00004651"/>
    </source>
</evidence>
<organism evidence="10 11">
    <name type="scientific">Polyangium jinanense</name>
    <dbReference type="NCBI Taxonomy" id="2829994"/>
    <lineage>
        <taxon>Bacteria</taxon>
        <taxon>Pseudomonadati</taxon>
        <taxon>Myxococcota</taxon>
        <taxon>Polyangia</taxon>
        <taxon>Polyangiales</taxon>
        <taxon>Polyangiaceae</taxon>
        <taxon>Polyangium</taxon>
    </lineage>
</organism>
<dbReference type="Gene3D" id="3.30.460.20">
    <property type="entry name" value="CorA soluble domain-like"/>
    <property type="match status" value="1"/>
</dbReference>
<comment type="function">
    <text evidence="8">Mediates influx of magnesium ions.</text>
</comment>
<feature type="transmembrane region" description="Helical" evidence="8">
    <location>
        <begin position="358"/>
        <end position="379"/>
    </location>
</feature>